<dbReference type="EMBL" id="LT629757">
    <property type="protein sequence ID" value="SDS66433.1"/>
    <property type="molecule type" value="Genomic_DNA"/>
</dbReference>
<dbReference type="AlphaFoldDB" id="A0A1H1U217"/>
<keyword evidence="4" id="KW-1185">Reference proteome</keyword>
<dbReference type="PANTHER" id="PTHR30023">
    <property type="entry name" value="D-ALANYL-D-ALANINE CARBOXYPEPTIDASE"/>
    <property type="match status" value="1"/>
</dbReference>
<dbReference type="GO" id="GO:0006508">
    <property type="term" value="P:proteolysis"/>
    <property type="evidence" value="ECO:0007669"/>
    <property type="project" value="InterPro"/>
</dbReference>
<proteinExistence type="inferred from homology"/>
<dbReference type="GO" id="GO:0004185">
    <property type="term" value="F:serine-type carboxypeptidase activity"/>
    <property type="evidence" value="ECO:0007669"/>
    <property type="project" value="InterPro"/>
</dbReference>
<dbReference type="InterPro" id="IPR012338">
    <property type="entry name" value="Beta-lactam/transpept-like"/>
</dbReference>
<keyword evidence="2" id="KW-0378">Hydrolase</keyword>
<dbReference type="SUPFAM" id="SSF56601">
    <property type="entry name" value="beta-lactamase/transpeptidase-like"/>
    <property type="match status" value="1"/>
</dbReference>
<dbReference type="STRING" id="642780.SAMN04488570_2393"/>
<protein>
    <submittedName>
        <fullName evidence="3">D-alanyl-D-alanine carboxypeptidase / D-alanyl-D-alanine-endopeptidase (Penicillin-binding protein 4)</fullName>
    </submittedName>
</protein>
<keyword evidence="3" id="KW-0121">Carboxypeptidase</keyword>
<dbReference type="Pfam" id="PF02113">
    <property type="entry name" value="Peptidase_S13"/>
    <property type="match status" value="2"/>
</dbReference>
<organism evidence="3 4">
    <name type="scientific">Nocardioides scoriae</name>
    <dbReference type="NCBI Taxonomy" id="642780"/>
    <lineage>
        <taxon>Bacteria</taxon>
        <taxon>Bacillati</taxon>
        <taxon>Actinomycetota</taxon>
        <taxon>Actinomycetes</taxon>
        <taxon>Propionibacteriales</taxon>
        <taxon>Nocardioidaceae</taxon>
        <taxon>Nocardioides</taxon>
    </lineage>
</organism>
<evidence type="ECO:0000256" key="1">
    <source>
        <dbReference type="ARBA" id="ARBA00006096"/>
    </source>
</evidence>
<comment type="similarity">
    <text evidence="1">Belongs to the peptidase S13 family.</text>
</comment>
<evidence type="ECO:0000313" key="4">
    <source>
        <dbReference type="Proteomes" id="UP000198859"/>
    </source>
</evidence>
<dbReference type="GO" id="GO:0000270">
    <property type="term" value="P:peptidoglycan metabolic process"/>
    <property type="evidence" value="ECO:0007669"/>
    <property type="project" value="TreeGrafter"/>
</dbReference>
<dbReference type="Proteomes" id="UP000198859">
    <property type="component" value="Chromosome I"/>
</dbReference>
<dbReference type="OrthoDB" id="56883at2"/>
<dbReference type="NCBIfam" id="TIGR00666">
    <property type="entry name" value="PBP4"/>
    <property type="match status" value="1"/>
</dbReference>
<dbReference type="PANTHER" id="PTHR30023:SF0">
    <property type="entry name" value="PENICILLIN-SENSITIVE CARBOXYPEPTIDASE A"/>
    <property type="match status" value="1"/>
</dbReference>
<keyword evidence="3" id="KW-0645">Protease</keyword>
<accession>A0A1H1U217</accession>
<dbReference type="PRINTS" id="PR00922">
    <property type="entry name" value="DADACBPTASE3"/>
</dbReference>
<dbReference type="InterPro" id="IPR000667">
    <property type="entry name" value="Peptidase_S13"/>
</dbReference>
<sequence length="481" mass="49523">MARDQGHSLPVRFAAELLVLALLAAAVASYRFDLGERWFGWGPVDPAAEPALVLPPEGLRLPVSRPAPAVAKAGAHVDVDPAQVALAVNPLLRGKVLGPHYAVLVQDLATGREVFRAGASSIIPASTTKLLTSVAALETLGPTTRFATTVRWSPQSRRLTLVGGGDPFLVRTPASGQGLYPQRADLTTLARRTAAALEADGVSRVRLSFDDHLFSGPEVNPTWPAAYLDDVTSPISALWVDEARADSGYGFVADPAAGAGTFFARALRQAGVTVVGSPSDAAAPAGAREVAAVRSATVGEIVERTLAVSDNQAAEVLARHVGVATGGQGSFAGGAAAVLDTVRELGVPVDGDRLLDGSGLSRSNRLSADTLAGVLRLSESARRPELRQVLTGLPVAGFTGSLQYRFDAGPAQALGRVRAKTGTLMGVHGLAGVADDPSGARMAFVVVADRVDAAVDLDARVRVDRIAAALGACRCGVGSPS</sequence>
<evidence type="ECO:0000256" key="2">
    <source>
        <dbReference type="ARBA" id="ARBA00022801"/>
    </source>
</evidence>
<dbReference type="RefSeq" id="WP_091729929.1">
    <property type="nucleotide sequence ID" value="NZ_LT629757.1"/>
</dbReference>
<gene>
    <name evidence="3" type="ORF">SAMN04488570_2393</name>
</gene>
<name>A0A1H1U217_9ACTN</name>
<dbReference type="Gene3D" id="3.40.710.10">
    <property type="entry name" value="DD-peptidase/beta-lactamase superfamily"/>
    <property type="match status" value="2"/>
</dbReference>
<evidence type="ECO:0000313" key="3">
    <source>
        <dbReference type="EMBL" id="SDS66433.1"/>
    </source>
</evidence>
<reference evidence="4" key="1">
    <citation type="submission" date="2016-10" db="EMBL/GenBank/DDBJ databases">
        <authorList>
            <person name="Varghese N."/>
            <person name="Submissions S."/>
        </authorList>
    </citation>
    <scope>NUCLEOTIDE SEQUENCE [LARGE SCALE GENOMIC DNA]</scope>
    <source>
        <strain evidence="4">DSM 22127</strain>
    </source>
</reference>